<evidence type="ECO:0000256" key="1">
    <source>
        <dbReference type="ARBA" id="ARBA00022679"/>
    </source>
</evidence>
<comment type="caution">
    <text evidence="2">The sequence shown here is derived from an EMBL/GenBank/DDBJ whole genome shotgun (WGS) entry which is preliminary data.</text>
</comment>
<protein>
    <submittedName>
        <fullName evidence="2">Glycosyltransferase family 4 protein</fullName>
    </submittedName>
</protein>
<dbReference type="AlphaFoldDB" id="A0A8J7CAQ8"/>
<name>A0A8J7CAQ8_9CYAN</name>
<dbReference type="RefSeq" id="WP_190825816.1">
    <property type="nucleotide sequence ID" value="NZ_CAWPPI010000025.1"/>
</dbReference>
<dbReference type="PANTHER" id="PTHR46401:SF2">
    <property type="entry name" value="GLYCOSYLTRANSFERASE WBBK-RELATED"/>
    <property type="match status" value="1"/>
</dbReference>
<keyword evidence="3" id="KW-1185">Reference proteome</keyword>
<gene>
    <name evidence="2" type="ORF">ICL16_05200</name>
</gene>
<sequence>MRIGIISEAPSITTGFGVTCNQIIRALVQAGHYVACFGLGLFGETFDRSKFPCRIWAAGGYASPEVMRNLSNFIGYENLDLVLINHDLGGVQTWVGALQYVNCRKTIISHFVSDGLPICDDFLKPLLVMQALITATHSVANFLEHRGMGGVIVAPHGVDPNIFSPLTNRQELRQQAGLEGKFVVGVFGRNIQRKQQPRVMLAIQHLKKIGKASDIVLYLHCQMKDSLGWNLLELARDLEIEDKVIFPSGSFNQFAGVPYIQDDVNLRPQSDTQTTITPEHQLFISDRYNYVERLNCCDLVVNVPFCGGFELGVIEAQSCGVPVAATNDGGIMSEVVGEGGILLDPVDMGIWGTGARQFFVSPQTIAQTILSVKEDLHLQNELRSKGMKNASKYSWDLLKNAVVNLVQKL</sequence>
<accession>A0A8J7CAQ8</accession>
<proteinExistence type="predicted"/>
<reference evidence="2" key="1">
    <citation type="submission" date="2020-09" db="EMBL/GenBank/DDBJ databases">
        <title>Iningainema tapete sp. nov. (Scytonemataceae, Cyanobacteria) from greenhouses in central Florida (USA) produces two types of nodularin with biosynthetic potential for microcystin-LR and anabaenopeptins.</title>
        <authorList>
            <person name="Berthold D.E."/>
            <person name="Lefler F.W."/>
            <person name="Huang I.-S."/>
            <person name="Abdulla H."/>
            <person name="Zimba P.V."/>
            <person name="Laughinghouse H.D. IV."/>
        </authorList>
    </citation>
    <scope>NUCLEOTIDE SEQUENCE</scope>
    <source>
        <strain evidence="2">BLCCT55</strain>
    </source>
</reference>
<keyword evidence="1" id="KW-0808">Transferase</keyword>
<dbReference type="Gene3D" id="3.40.50.2000">
    <property type="entry name" value="Glycogen Phosphorylase B"/>
    <property type="match status" value="2"/>
</dbReference>
<dbReference type="EMBL" id="JACXAE010000025">
    <property type="protein sequence ID" value="MBD2771525.1"/>
    <property type="molecule type" value="Genomic_DNA"/>
</dbReference>
<organism evidence="2 3">
    <name type="scientific">Iningainema tapete BLCC-T55</name>
    <dbReference type="NCBI Taxonomy" id="2748662"/>
    <lineage>
        <taxon>Bacteria</taxon>
        <taxon>Bacillati</taxon>
        <taxon>Cyanobacteriota</taxon>
        <taxon>Cyanophyceae</taxon>
        <taxon>Nostocales</taxon>
        <taxon>Scytonemataceae</taxon>
        <taxon>Iningainema tapete</taxon>
    </lineage>
</organism>
<dbReference type="PANTHER" id="PTHR46401">
    <property type="entry name" value="GLYCOSYLTRANSFERASE WBBK-RELATED"/>
    <property type="match status" value="1"/>
</dbReference>
<evidence type="ECO:0000313" key="2">
    <source>
        <dbReference type="EMBL" id="MBD2771525.1"/>
    </source>
</evidence>
<dbReference type="GO" id="GO:0016757">
    <property type="term" value="F:glycosyltransferase activity"/>
    <property type="evidence" value="ECO:0007669"/>
    <property type="project" value="TreeGrafter"/>
</dbReference>
<evidence type="ECO:0000313" key="3">
    <source>
        <dbReference type="Proteomes" id="UP000629098"/>
    </source>
</evidence>
<dbReference type="SUPFAM" id="SSF53756">
    <property type="entry name" value="UDP-Glycosyltransferase/glycogen phosphorylase"/>
    <property type="match status" value="2"/>
</dbReference>
<dbReference type="Proteomes" id="UP000629098">
    <property type="component" value="Unassembled WGS sequence"/>
</dbReference>
<dbReference type="CDD" id="cd03801">
    <property type="entry name" value="GT4_PimA-like"/>
    <property type="match status" value="1"/>
</dbReference>